<name>A0ABY4GUS5_9BACI</name>
<accession>A0ABY4GUS5</accession>
<protein>
    <submittedName>
        <fullName evidence="1">Uncharacterized protein</fullName>
    </submittedName>
</protein>
<sequence length="105" mass="12333">MSEGQLNYCGFYKEELLLKTIKDREICQIYLFPYENHLKLKINEEVTDVVQIELEDFLSMISKKSPNLQAESIFTGEQIPLSYSDFCPHHFDYYQSVVQAILSSR</sequence>
<proteinExistence type="predicted"/>
<evidence type="ECO:0000313" key="1">
    <source>
        <dbReference type="EMBL" id="UOQ91701.1"/>
    </source>
</evidence>
<dbReference type="RefSeq" id="WP_244751312.1">
    <property type="nucleotide sequence ID" value="NZ_CP095074.1"/>
</dbReference>
<evidence type="ECO:0000313" key="2">
    <source>
        <dbReference type="Proteomes" id="UP000831880"/>
    </source>
</evidence>
<keyword evidence="2" id="KW-1185">Reference proteome</keyword>
<gene>
    <name evidence="1" type="ORF">MUO14_14220</name>
</gene>
<reference evidence="1 2" key="1">
    <citation type="submission" date="2022-04" db="EMBL/GenBank/DDBJ databases">
        <title>Halobacillus sp. isolated from saltern.</title>
        <authorList>
            <person name="Won M."/>
            <person name="Lee C.-M."/>
            <person name="Woen H.-Y."/>
            <person name="Kwon S.-W."/>
        </authorList>
    </citation>
    <scope>NUCLEOTIDE SEQUENCE [LARGE SCALE GENOMIC DNA]</scope>
    <source>
        <strain evidence="1 2">SSTM10-2</strain>
    </source>
</reference>
<organism evidence="1 2">
    <name type="scientific">Halobacillus shinanisalinarum</name>
    <dbReference type="NCBI Taxonomy" id="2932258"/>
    <lineage>
        <taxon>Bacteria</taxon>
        <taxon>Bacillati</taxon>
        <taxon>Bacillota</taxon>
        <taxon>Bacilli</taxon>
        <taxon>Bacillales</taxon>
        <taxon>Bacillaceae</taxon>
        <taxon>Halobacillus</taxon>
    </lineage>
</organism>
<dbReference type="Proteomes" id="UP000831880">
    <property type="component" value="Chromosome"/>
</dbReference>
<dbReference type="EMBL" id="CP095074">
    <property type="protein sequence ID" value="UOQ91701.1"/>
    <property type="molecule type" value="Genomic_DNA"/>
</dbReference>